<accession>A0AAD9PGE0</accession>
<dbReference type="Proteomes" id="UP001209878">
    <property type="component" value="Unassembled WGS sequence"/>
</dbReference>
<sequence length="124" mass="14426">MSEMRENGVRDVASNLQMYGVLAKKSFTHNSNKWAKRFFVLKDGFLFYYADSERKDFERHQVFNMHPKGVIPLGNCNIEPSTEPGHPFSIIIRNDTFSMDVMLAAESDYTREKWLTLLKRSSLV</sequence>
<dbReference type="AlphaFoldDB" id="A0AAD9PGE0"/>
<dbReference type="PROSITE" id="PS50003">
    <property type="entry name" value="PH_DOMAIN"/>
    <property type="match status" value="1"/>
</dbReference>
<dbReference type="SMART" id="SM00233">
    <property type="entry name" value="PH"/>
    <property type="match status" value="1"/>
</dbReference>
<feature type="domain" description="PH" evidence="1">
    <location>
        <begin position="15"/>
        <end position="123"/>
    </location>
</feature>
<name>A0AAD9PGE0_RIDPI</name>
<dbReference type="Pfam" id="PF00169">
    <property type="entry name" value="PH"/>
    <property type="match status" value="1"/>
</dbReference>
<evidence type="ECO:0000313" key="2">
    <source>
        <dbReference type="EMBL" id="KAK2194309.1"/>
    </source>
</evidence>
<reference evidence="2" key="1">
    <citation type="journal article" date="2023" name="Mol. Biol. Evol.">
        <title>Third-Generation Sequencing Reveals the Adaptive Role of the Epigenome in Three Deep-Sea Polychaetes.</title>
        <authorList>
            <person name="Perez M."/>
            <person name="Aroh O."/>
            <person name="Sun Y."/>
            <person name="Lan Y."/>
            <person name="Juniper S.K."/>
            <person name="Young C.R."/>
            <person name="Angers B."/>
            <person name="Qian P.Y."/>
        </authorList>
    </citation>
    <scope>NUCLEOTIDE SEQUENCE</scope>
    <source>
        <strain evidence="2">R07B-5</strain>
    </source>
</reference>
<dbReference type="PANTHER" id="PTHR14383:SF1">
    <property type="entry name" value="PLECKSTRIN HOMOLOGY DOMAIN-CONTAINING FAMILY D MEMBER 1"/>
    <property type="match status" value="1"/>
</dbReference>
<dbReference type="InterPro" id="IPR011993">
    <property type="entry name" value="PH-like_dom_sf"/>
</dbReference>
<gene>
    <name evidence="2" type="ORF">NP493_116g05015</name>
</gene>
<protein>
    <recommendedName>
        <fullName evidence="1">PH domain-containing protein</fullName>
    </recommendedName>
</protein>
<keyword evidence="3" id="KW-1185">Reference proteome</keyword>
<dbReference type="EMBL" id="JAODUO010000115">
    <property type="protein sequence ID" value="KAK2194309.1"/>
    <property type="molecule type" value="Genomic_DNA"/>
</dbReference>
<evidence type="ECO:0000313" key="3">
    <source>
        <dbReference type="Proteomes" id="UP001209878"/>
    </source>
</evidence>
<organism evidence="2 3">
    <name type="scientific">Ridgeia piscesae</name>
    <name type="common">Tubeworm</name>
    <dbReference type="NCBI Taxonomy" id="27915"/>
    <lineage>
        <taxon>Eukaryota</taxon>
        <taxon>Metazoa</taxon>
        <taxon>Spiralia</taxon>
        <taxon>Lophotrochozoa</taxon>
        <taxon>Annelida</taxon>
        <taxon>Polychaeta</taxon>
        <taxon>Sedentaria</taxon>
        <taxon>Canalipalpata</taxon>
        <taxon>Sabellida</taxon>
        <taxon>Siboglinidae</taxon>
        <taxon>Ridgeia</taxon>
    </lineage>
</organism>
<dbReference type="Gene3D" id="2.30.29.30">
    <property type="entry name" value="Pleckstrin-homology domain (PH domain)/Phosphotyrosine-binding domain (PTB)"/>
    <property type="match status" value="1"/>
</dbReference>
<proteinExistence type="predicted"/>
<dbReference type="SUPFAM" id="SSF50729">
    <property type="entry name" value="PH domain-like"/>
    <property type="match status" value="1"/>
</dbReference>
<dbReference type="InterPro" id="IPR001849">
    <property type="entry name" value="PH_domain"/>
</dbReference>
<evidence type="ECO:0000259" key="1">
    <source>
        <dbReference type="PROSITE" id="PS50003"/>
    </source>
</evidence>
<dbReference type="PANTHER" id="PTHR14383">
    <property type="entry name" value="SWAP-70 RECOMBINASE"/>
    <property type="match status" value="1"/>
</dbReference>
<comment type="caution">
    <text evidence="2">The sequence shown here is derived from an EMBL/GenBank/DDBJ whole genome shotgun (WGS) entry which is preliminary data.</text>
</comment>